<evidence type="ECO:0000256" key="3">
    <source>
        <dbReference type="ARBA" id="ARBA00022448"/>
    </source>
</evidence>
<comment type="subcellular location">
    <subcellularLocation>
        <location evidence="1">Mitochondrion inner membrane</location>
        <topology evidence="1">Peripheral membrane protein</topology>
        <orientation evidence="1">Matrix side</orientation>
    </subcellularLocation>
</comment>
<comment type="similarity">
    <text evidence="2">Belongs to the complex I LYR family.</text>
</comment>
<evidence type="ECO:0000313" key="9">
    <source>
        <dbReference type="EMBL" id="KAK1927417.1"/>
    </source>
</evidence>
<comment type="caution">
    <text evidence="9">The sequence shown here is derived from an EMBL/GenBank/DDBJ whole genome shotgun (WGS) entry which is preliminary data.</text>
</comment>
<keyword evidence="3" id="KW-0813">Transport</keyword>
<dbReference type="GO" id="GO:0005743">
    <property type="term" value="C:mitochondrial inner membrane"/>
    <property type="evidence" value="ECO:0007669"/>
    <property type="project" value="UniProtKB-SubCell"/>
</dbReference>
<keyword evidence="6" id="KW-0249">Electron transport</keyword>
<evidence type="ECO:0000256" key="7">
    <source>
        <dbReference type="ARBA" id="ARBA00023128"/>
    </source>
</evidence>
<evidence type="ECO:0000256" key="5">
    <source>
        <dbReference type="ARBA" id="ARBA00022792"/>
    </source>
</evidence>
<reference evidence="9" key="1">
    <citation type="submission" date="2023-02" db="EMBL/GenBank/DDBJ databases">
        <title>Identification and recombinant expression of a fungal hydrolase from Papiliotrema laurentii that hydrolyzes apple cutin and clears colloidal polyester polyurethane.</title>
        <authorList>
            <consortium name="DOE Joint Genome Institute"/>
            <person name="Roman V.A."/>
            <person name="Bojanowski C."/>
            <person name="Crable B.R."/>
            <person name="Wagner D.N."/>
            <person name="Hung C.S."/>
            <person name="Nadeau L.J."/>
            <person name="Schratz L."/>
            <person name="Haridas S."/>
            <person name="Pangilinan J."/>
            <person name="Lipzen A."/>
            <person name="Na H."/>
            <person name="Yan M."/>
            <person name="Ng V."/>
            <person name="Grigoriev I.V."/>
            <person name="Spatafora J.W."/>
            <person name="Barlow D."/>
            <person name="Biffinger J."/>
            <person name="Kelley-Loughnane N."/>
            <person name="Varaljay V.A."/>
            <person name="Crookes-Goodson W.J."/>
        </authorList>
    </citation>
    <scope>NUCLEOTIDE SEQUENCE</scope>
    <source>
        <strain evidence="9">5307AH</strain>
    </source>
</reference>
<dbReference type="GO" id="GO:0006979">
    <property type="term" value="P:response to oxidative stress"/>
    <property type="evidence" value="ECO:0007669"/>
    <property type="project" value="TreeGrafter"/>
</dbReference>
<gene>
    <name evidence="9" type="ORF">DB88DRAFT_477947</name>
</gene>
<evidence type="ECO:0008006" key="11">
    <source>
        <dbReference type="Google" id="ProtNLM"/>
    </source>
</evidence>
<dbReference type="EMBL" id="JAODAN010000001">
    <property type="protein sequence ID" value="KAK1927417.1"/>
    <property type="molecule type" value="Genomic_DNA"/>
</dbReference>
<keyword evidence="10" id="KW-1185">Reference proteome</keyword>
<dbReference type="Proteomes" id="UP001182556">
    <property type="component" value="Unassembled WGS sequence"/>
</dbReference>
<sequence>MTTIPARLARTTLQSPTLEHARKRTIQAYREWYRAAPEIVSLYALSVPPSMVRLKIRQDFERNKYVDNLDVINMLLLKNQQEYQETMNGWKQEPHIMHWFKPYEEAPVPTTFLDKFYSGRDEPAATNPIQRSTGS</sequence>
<dbReference type="PANTHER" id="PTHR12964:SF0">
    <property type="entry name" value="NADH DEHYDROGENASE [UBIQUINONE] 1 ALPHA SUBCOMPLEX SUBUNIT 6"/>
    <property type="match status" value="1"/>
</dbReference>
<organism evidence="9 10">
    <name type="scientific">Papiliotrema laurentii</name>
    <name type="common">Cryptococcus laurentii</name>
    <dbReference type="NCBI Taxonomy" id="5418"/>
    <lineage>
        <taxon>Eukaryota</taxon>
        <taxon>Fungi</taxon>
        <taxon>Dikarya</taxon>
        <taxon>Basidiomycota</taxon>
        <taxon>Agaricomycotina</taxon>
        <taxon>Tremellomycetes</taxon>
        <taxon>Tremellales</taxon>
        <taxon>Rhynchogastremaceae</taxon>
        <taxon>Papiliotrema</taxon>
    </lineage>
</organism>
<keyword evidence="4" id="KW-0679">Respiratory chain</keyword>
<keyword evidence="5" id="KW-0999">Mitochondrion inner membrane</keyword>
<keyword evidence="8" id="KW-0472">Membrane</keyword>
<evidence type="ECO:0000313" key="10">
    <source>
        <dbReference type="Proteomes" id="UP001182556"/>
    </source>
</evidence>
<protein>
    <recommendedName>
        <fullName evidence="11">NADH dehydrogenase, alpha subcomplex, subunit 6</fullName>
    </recommendedName>
</protein>
<dbReference type="GO" id="GO:0045271">
    <property type="term" value="C:respiratory chain complex I"/>
    <property type="evidence" value="ECO:0007669"/>
    <property type="project" value="InterPro"/>
</dbReference>
<dbReference type="PIRSF" id="PIRSF006643">
    <property type="entry name" value="NDUA6"/>
    <property type="match status" value="1"/>
</dbReference>
<proteinExistence type="inferred from homology"/>
<dbReference type="AlphaFoldDB" id="A0AAD9FWK9"/>
<evidence type="ECO:0000256" key="8">
    <source>
        <dbReference type="ARBA" id="ARBA00023136"/>
    </source>
</evidence>
<evidence type="ECO:0000256" key="2">
    <source>
        <dbReference type="ARBA" id="ARBA00009508"/>
    </source>
</evidence>
<evidence type="ECO:0000256" key="4">
    <source>
        <dbReference type="ARBA" id="ARBA00022660"/>
    </source>
</evidence>
<accession>A0AAD9FWK9</accession>
<keyword evidence="7" id="KW-0496">Mitochondrion</keyword>
<dbReference type="PANTHER" id="PTHR12964">
    <property type="entry name" value="NADH-UBIQUINONE OXIDOREDUCTASE B14 SUBUNIT"/>
    <property type="match status" value="1"/>
</dbReference>
<evidence type="ECO:0000256" key="1">
    <source>
        <dbReference type="ARBA" id="ARBA00004443"/>
    </source>
</evidence>
<name>A0AAD9FWK9_PAPLA</name>
<dbReference type="InterPro" id="IPR016488">
    <property type="entry name" value="NADH_Ub_cplx-1_asu_su-6"/>
</dbReference>
<dbReference type="Pfam" id="PF13233">
    <property type="entry name" value="Complex1_LYR_2"/>
    <property type="match status" value="1"/>
</dbReference>
<evidence type="ECO:0000256" key="6">
    <source>
        <dbReference type="ARBA" id="ARBA00022982"/>
    </source>
</evidence>
<dbReference type="InterPro" id="IPR045299">
    <property type="entry name" value="Complex1_LYR_NDUFA6_LYRM6"/>
</dbReference>
<dbReference type="CDD" id="cd20266">
    <property type="entry name" value="Complex1_LYR_NDUFA6_LYRM6"/>
    <property type="match status" value="1"/>
</dbReference>